<accession>A0ABQ4SJM2</accession>
<proteinExistence type="predicted"/>
<protein>
    <submittedName>
        <fullName evidence="1">Uncharacterized protein</fullName>
    </submittedName>
</protein>
<organism evidence="1 2">
    <name type="scientific">Methylobacterium isbiliense</name>
    <dbReference type="NCBI Taxonomy" id="315478"/>
    <lineage>
        <taxon>Bacteria</taxon>
        <taxon>Pseudomonadati</taxon>
        <taxon>Pseudomonadota</taxon>
        <taxon>Alphaproteobacteria</taxon>
        <taxon>Hyphomicrobiales</taxon>
        <taxon>Methylobacteriaceae</taxon>
        <taxon>Methylobacterium</taxon>
    </lineage>
</organism>
<dbReference type="EMBL" id="BPQQ01000058">
    <property type="protein sequence ID" value="GJE02623.1"/>
    <property type="molecule type" value="Genomic_DNA"/>
</dbReference>
<keyword evidence="2" id="KW-1185">Reference proteome</keyword>
<evidence type="ECO:0000313" key="2">
    <source>
        <dbReference type="Proteomes" id="UP001055153"/>
    </source>
</evidence>
<sequence length="45" mass="5164">MLMALFGRAAEAFRSLAASLTDPYRPELHYMRGPGPRYRQRHGQS</sequence>
<gene>
    <name evidence="1" type="ORF">GMJLKIPL_4572</name>
</gene>
<evidence type="ECO:0000313" key="1">
    <source>
        <dbReference type="EMBL" id="GJE02623.1"/>
    </source>
</evidence>
<reference evidence="1" key="2">
    <citation type="submission" date="2021-08" db="EMBL/GenBank/DDBJ databases">
        <authorList>
            <person name="Tani A."/>
            <person name="Ola A."/>
            <person name="Ogura Y."/>
            <person name="Katsura K."/>
            <person name="Hayashi T."/>
        </authorList>
    </citation>
    <scope>NUCLEOTIDE SEQUENCE</scope>
    <source>
        <strain evidence="1">DSM 17168</strain>
    </source>
</reference>
<dbReference type="RefSeq" id="WP_238239369.1">
    <property type="nucleotide sequence ID" value="NZ_BPQQ01000058.1"/>
</dbReference>
<reference evidence="1" key="1">
    <citation type="journal article" date="2021" name="Front. Microbiol.">
        <title>Comprehensive Comparative Genomics and Phenotyping of Methylobacterium Species.</title>
        <authorList>
            <person name="Alessa O."/>
            <person name="Ogura Y."/>
            <person name="Fujitani Y."/>
            <person name="Takami H."/>
            <person name="Hayashi T."/>
            <person name="Sahin N."/>
            <person name="Tani A."/>
        </authorList>
    </citation>
    <scope>NUCLEOTIDE SEQUENCE</scope>
    <source>
        <strain evidence="1">DSM 17168</strain>
    </source>
</reference>
<dbReference type="Proteomes" id="UP001055153">
    <property type="component" value="Unassembled WGS sequence"/>
</dbReference>
<name>A0ABQ4SJM2_9HYPH</name>
<comment type="caution">
    <text evidence="1">The sequence shown here is derived from an EMBL/GenBank/DDBJ whole genome shotgun (WGS) entry which is preliminary data.</text>
</comment>